<dbReference type="AlphaFoldDB" id="A0A1F7X0V2"/>
<feature type="non-terminal residue" evidence="10">
    <location>
        <position position="1"/>
    </location>
</feature>
<evidence type="ECO:0000313" key="11">
    <source>
        <dbReference type="Proteomes" id="UP000179219"/>
    </source>
</evidence>
<evidence type="ECO:0000256" key="7">
    <source>
        <dbReference type="ARBA" id="ARBA00023136"/>
    </source>
</evidence>
<evidence type="ECO:0000259" key="9">
    <source>
        <dbReference type="Pfam" id="PF13231"/>
    </source>
</evidence>
<evidence type="ECO:0000256" key="3">
    <source>
        <dbReference type="ARBA" id="ARBA00022676"/>
    </source>
</evidence>
<evidence type="ECO:0000256" key="4">
    <source>
        <dbReference type="ARBA" id="ARBA00022679"/>
    </source>
</evidence>
<dbReference type="InterPro" id="IPR050297">
    <property type="entry name" value="LipidA_mod_glycosyltrf_83"/>
</dbReference>
<feature type="transmembrane region" description="Helical" evidence="8">
    <location>
        <begin position="206"/>
        <end position="224"/>
    </location>
</feature>
<evidence type="ECO:0000256" key="6">
    <source>
        <dbReference type="ARBA" id="ARBA00022989"/>
    </source>
</evidence>
<dbReference type="EMBL" id="MGFP01000043">
    <property type="protein sequence ID" value="OGM08601.1"/>
    <property type="molecule type" value="Genomic_DNA"/>
</dbReference>
<organism evidence="10 11">
    <name type="scientific">Candidatus Woesebacteria bacterium RBG_13_34_9</name>
    <dbReference type="NCBI Taxonomy" id="1802477"/>
    <lineage>
        <taxon>Bacteria</taxon>
        <taxon>Candidatus Woeseibacteriota</taxon>
    </lineage>
</organism>
<comment type="subcellular location">
    <subcellularLocation>
        <location evidence="1">Cell membrane</location>
        <topology evidence="1">Multi-pass membrane protein</topology>
    </subcellularLocation>
</comment>
<feature type="transmembrane region" description="Helical" evidence="8">
    <location>
        <begin position="137"/>
        <end position="155"/>
    </location>
</feature>
<proteinExistence type="predicted"/>
<dbReference type="Proteomes" id="UP000179219">
    <property type="component" value="Unassembled WGS sequence"/>
</dbReference>
<feature type="transmembrane region" description="Helical" evidence="8">
    <location>
        <begin position="161"/>
        <end position="185"/>
    </location>
</feature>
<name>A0A1F7X0V2_9BACT</name>
<feature type="transmembrane region" description="Helical" evidence="8">
    <location>
        <begin position="287"/>
        <end position="308"/>
    </location>
</feature>
<feature type="non-terminal residue" evidence="10">
    <location>
        <position position="412"/>
    </location>
</feature>
<feature type="transmembrane region" description="Helical" evidence="8">
    <location>
        <begin position="314"/>
        <end position="335"/>
    </location>
</feature>
<dbReference type="PANTHER" id="PTHR33908">
    <property type="entry name" value="MANNOSYLTRANSFERASE YKCB-RELATED"/>
    <property type="match status" value="1"/>
</dbReference>
<feature type="transmembrane region" description="Helical" evidence="8">
    <location>
        <begin position="111"/>
        <end position="130"/>
    </location>
</feature>
<keyword evidence="7 8" id="KW-0472">Membrane</keyword>
<feature type="transmembrane region" description="Helical" evidence="8">
    <location>
        <begin position="347"/>
        <end position="364"/>
    </location>
</feature>
<evidence type="ECO:0000256" key="1">
    <source>
        <dbReference type="ARBA" id="ARBA00004651"/>
    </source>
</evidence>
<gene>
    <name evidence="10" type="ORF">A2159_01255</name>
</gene>
<feature type="transmembrane region" description="Helical" evidence="8">
    <location>
        <begin position="84"/>
        <end position="105"/>
    </location>
</feature>
<feature type="transmembrane region" description="Helical" evidence="8">
    <location>
        <begin position="56"/>
        <end position="77"/>
    </location>
</feature>
<dbReference type="PANTHER" id="PTHR33908:SF11">
    <property type="entry name" value="MEMBRANE PROTEIN"/>
    <property type="match status" value="1"/>
</dbReference>
<dbReference type="GO" id="GO:0009103">
    <property type="term" value="P:lipopolysaccharide biosynthetic process"/>
    <property type="evidence" value="ECO:0007669"/>
    <property type="project" value="UniProtKB-ARBA"/>
</dbReference>
<comment type="caution">
    <text evidence="10">The sequence shown here is derived from an EMBL/GenBank/DDBJ whole genome shotgun (WGS) entry which is preliminary data.</text>
</comment>
<keyword evidence="2" id="KW-1003">Cell membrane</keyword>
<reference evidence="10 11" key="1">
    <citation type="journal article" date="2016" name="Nat. Commun.">
        <title>Thousands of microbial genomes shed light on interconnected biogeochemical processes in an aquifer system.</title>
        <authorList>
            <person name="Anantharaman K."/>
            <person name="Brown C.T."/>
            <person name="Hug L.A."/>
            <person name="Sharon I."/>
            <person name="Castelle C.J."/>
            <person name="Probst A.J."/>
            <person name="Thomas B.C."/>
            <person name="Singh A."/>
            <person name="Wilkins M.J."/>
            <person name="Karaoz U."/>
            <person name="Brodie E.L."/>
            <person name="Williams K.H."/>
            <person name="Hubbard S.S."/>
            <person name="Banfield J.F."/>
        </authorList>
    </citation>
    <scope>NUCLEOTIDE SEQUENCE [LARGE SCALE GENOMIC DNA]</scope>
</reference>
<keyword evidence="4" id="KW-0808">Transferase</keyword>
<evidence type="ECO:0000313" key="10">
    <source>
        <dbReference type="EMBL" id="OGM08601.1"/>
    </source>
</evidence>
<keyword evidence="6 8" id="KW-1133">Transmembrane helix</keyword>
<dbReference type="Pfam" id="PF13231">
    <property type="entry name" value="PMT_2"/>
    <property type="match status" value="1"/>
</dbReference>
<protein>
    <recommendedName>
        <fullName evidence="9">Glycosyltransferase RgtA/B/C/D-like domain-containing protein</fullName>
    </recommendedName>
</protein>
<dbReference type="InterPro" id="IPR038731">
    <property type="entry name" value="RgtA/B/C-like"/>
</dbReference>
<dbReference type="GO" id="GO:0005886">
    <property type="term" value="C:plasma membrane"/>
    <property type="evidence" value="ECO:0007669"/>
    <property type="project" value="UniProtKB-SubCell"/>
</dbReference>
<feature type="domain" description="Glycosyltransferase RgtA/B/C/D-like" evidence="9">
    <location>
        <begin position="64"/>
        <end position="224"/>
    </location>
</feature>
<keyword evidence="3" id="KW-0328">Glycosyltransferase</keyword>
<dbReference type="GO" id="GO:0016763">
    <property type="term" value="F:pentosyltransferase activity"/>
    <property type="evidence" value="ECO:0007669"/>
    <property type="project" value="TreeGrafter"/>
</dbReference>
<sequence>FIFRLYKLESPLADWHSWRQADTASVTRIFVSDGINLLYPRYYDISSVQTGIFNPIGFRFVEFPVFNAIHAFFVLNFSFFNLEVWGRLVSIFSSLICIFFIYLIGKRFMGTWGGLLSAGFFSFIPFNIYFSRVILPEPMATMFAIVGLYLFIKFIDSNKSFYLLTSGVFFALGILVKPFVAFYLVPVVYLIFKNFGLKEIYKTPRLLIKLLLYMDIVLVPFLLWRGWINKYPEGIPHFLWAFNGDKIRFKPSFWRWIFGERLGNLILGSWGLIPFSFGILTKLKNKFGYFIQVTLLGMLMYVTLFATASVRHDYYQTITIPAISLALASGVLVLWKSKDFNRILSRSLIVLSISVMFIIGAFQVREFYKINHPEIIEAGNAADRLLPKNALIIAPYNGDTAFLYQTNRQGWP</sequence>
<keyword evidence="5 8" id="KW-0812">Transmembrane</keyword>
<accession>A0A1F7X0V2</accession>
<evidence type="ECO:0000256" key="2">
    <source>
        <dbReference type="ARBA" id="ARBA00022475"/>
    </source>
</evidence>
<evidence type="ECO:0000256" key="5">
    <source>
        <dbReference type="ARBA" id="ARBA00022692"/>
    </source>
</evidence>
<feature type="transmembrane region" description="Helical" evidence="8">
    <location>
        <begin position="262"/>
        <end position="280"/>
    </location>
</feature>
<evidence type="ECO:0000256" key="8">
    <source>
        <dbReference type="SAM" id="Phobius"/>
    </source>
</evidence>